<organism evidence="1 2">
    <name type="scientific">Skermanella aerolata</name>
    <dbReference type="NCBI Taxonomy" id="393310"/>
    <lineage>
        <taxon>Bacteria</taxon>
        <taxon>Pseudomonadati</taxon>
        <taxon>Pseudomonadota</taxon>
        <taxon>Alphaproteobacteria</taxon>
        <taxon>Rhodospirillales</taxon>
        <taxon>Azospirillaceae</taxon>
        <taxon>Skermanella</taxon>
    </lineage>
</organism>
<evidence type="ECO:0000313" key="1">
    <source>
        <dbReference type="EMBL" id="GEO38098.1"/>
    </source>
</evidence>
<dbReference type="EMBL" id="BJYZ01000009">
    <property type="protein sequence ID" value="GEO38098.1"/>
    <property type="molecule type" value="Genomic_DNA"/>
</dbReference>
<accession>A0A512DNP8</accession>
<keyword evidence="2" id="KW-1185">Reference proteome</keyword>
<protein>
    <submittedName>
        <fullName evidence="1">Uncharacterized protein</fullName>
    </submittedName>
</protein>
<dbReference type="Proteomes" id="UP000321523">
    <property type="component" value="Unassembled WGS sequence"/>
</dbReference>
<reference evidence="1 2" key="1">
    <citation type="submission" date="2019-07" db="EMBL/GenBank/DDBJ databases">
        <title>Whole genome shotgun sequence of Skermanella aerolata NBRC 106429.</title>
        <authorList>
            <person name="Hosoyama A."/>
            <person name="Uohara A."/>
            <person name="Ohji S."/>
            <person name="Ichikawa N."/>
        </authorList>
    </citation>
    <scope>NUCLEOTIDE SEQUENCE [LARGE SCALE GENOMIC DNA]</scope>
    <source>
        <strain evidence="1 2">NBRC 106429</strain>
    </source>
</reference>
<name>A0A512DNP8_9PROT</name>
<gene>
    <name evidence="1" type="ORF">SAE02_22460</name>
</gene>
<comment type="caution">
    <text evidence="1">The sequence shown here is derived from an EMBL/GenBank/DDBJ whole genome shotgun (WGS) entry which is preliminary data.</text>
</comment>
<proteinExistence type="predicted"/>
<dbReference type="AlphaFoldDB" id="A0A512DNP8"/>
<evidence type="ECO:0000313" key="2">
    <source>
        <dbReference type="Proteomes" id="UP000321523"/>
    </source>
</evidence>
<sequence>MVYRAKGSKKCAAPYPYGQREASVALGLAFAGSHAGEPTGSRYPNLVIQSLTARFPPTNMRPVHRLTLCGEGSGVGP</sequence>